<comment type="caution">
    <text evidence="1">The sequence shown here is derived from an EMBL/GenBank/DDBJ whole genome shotgun (WGS) entry which is preliminary data.</text>
</comment>
<proteinExistence type="predicted"/>
<dbReference type="EMBL" id="ASRV01000241">
    <property type="protein sequence ID" value="EOR19892.1"/>
    <property type="molecule type" value="Genomic_DNA"/>
</dbReference>
<organism evidence="1 2">
    <name type="scientific">Clostridium sartagoforme AAU1</name>
    <dbReference type="NCBI Taxonomy" id="1202534"/>
    <lineage>
        <taxon>Bacteria</taxon>
        <taxon>Bacillati</taxon>
        <taxon>Bacillota</taxon>
        <taxon>Clostridia</taxon>
        <taxon>Eubacteriales</taxon>
        <taxon>Clostridiaceae</taxon>
        <taxon>Clostridium</taxon>
    </lineage>
</organism>
<protein>
    <recommendedName>
        <fullName evidence="3">Helix-turn-helix domain-containing protein</fullName>
    </recommendedName>
</protein>
<evidence type="ECO:0008006" key="3">
    <source>
        <dbReference type="Google" id="ProtNLM"/>
    </source>
</evidence>
<evidence type="ECO:0000313" key="1">
    <source>
        <dbReference type="EMBL" id="EOR19892.1"/>
    </source>
</evidence>
<gene>
    <name evidence="1" type="ORF">A500_19634</name>
</gene>
<name>R9BSB8_9CLOT</name>
<accession>R9BSB8</accession>
<dbReference type="Proteomes" id="UP000013988">
    <property type="component" value="Unassembled WGS sequence"/>
</dbReference>
<dbReference type="AlphaFoldDB" id="R9BSB8"/>
<evidence type="ECO:0000313" key="2">
    <source>
        <dbReference type="Proteomes" id="UP000013988"/>
    </source>
</evidence>
<reference evidence="1 2" key="1">
    <citation type="submission" date="2013-03" db="EMBL/GenBank/DDBJ databases">
        <title>Whole genome shotgun sequencing of Clostridium sartagoforme AAU1.</title>
        <authorList>
            <person name="Joshi C.G."/>
            <person name="Duggirala S.M."/>
            <person name="Nathani N.M."/>
            <person name="Bhatt V.D."/>
            <person name="Patel A.K."/>
            <person name="Pandya P.R."/>
            <person name="KaPatel J.A."/>
        </authorList>
    </citation>
    <scope>NUCLEOTIDE SEQUENCE [LARGE SCALE GENOMIC DNA]</scope>
    <source>
        <strain evidence="1 2">AAU1</strain>
    </source>
</reference>
<keyword evidence="2" id="KW-1185">Reference proteome</keyword>
<sequence length="114" mass="13526">MTRKLFNITLEETSKLTKIGLPTIHEIETSRNDSVSRPTLIKLVDVFPEELILTPYYRFVLRQGEYLKDLDTEFLANLFNLLPSTITRWKKEIYTVNELYYEELHKLGLINNNF</sequence>
<dbReference type="PATRIC" id="fig|1202534.3.peg.3916"/>